<gene>
    <name evidence="5" type="ORF">D7318_16865</name>
    <name evidence="4" type="ORF">D7319_15600</name>
</gene>
<dbReference type="PANTHER" id="PTHR43194:SF2">
    <property type="entry name" value="PEROXISOMAL MEMBRANE PROTEIN LPX1"/>
    <property type="match status" value="1"/>
</dbReference>
<evidence type="ECO:0000256" key="2">
    <source>
        <dbReference type="ARBA" id="ARBA00022801"/>
    </source>
</evidence>
<name>A0A3A9W5D2_9ACTN</name>
<comment type="caution">
    <text evidence="4">The sequence shown here is derived from an EMBL/GenBank/DDBJ whole genome shotgun (WGS) entry which is preliminary data.</text>
</comment>
<dbReference type="OrthoDB" id="2645723at2"/>
<dbReference type="InterPro" id="IPR000073">
    <property type="entry name" value="AB_hydrolase_1"/>
</dbReference>
<dbReference type="PRINTS" id="PR00111">
    <property type="entry name" value="ABHYDROLASE"/>
</dbReference>
<dbReference type="EMBL" id="RBDX01000011">
    <property type="protein sequence ID" value="RKN08358.1"/>
    <property type="molecule type" value="Genomic_DNA"/>
</dbReference>
<dbReference type="Pfam" id="PF00561">
    <property type="entry name" value="Abhydrolase_1"/>
    <property type="match status" value="1"/>
</dbReference>
<evidence type="ECO:0000256" key="1">
    <source>
        <dbReference type="ARBA" id="ARBA00010088"/>
    </source>
</evidence>
<dbReference type="Proteomes" id="UP000275024">
    <property type="component" value="Unassembled WGS sequence"/>
</dbReference>
<evidence type="ECO:0000259" key="3">
    <source>
        <dbReference type="Pfam" id="PF00561"/>
    </source>
</evidence>
<evidence type="ECO:0000313" key="4">
    <source>
        <dbReference type="EMBL" id="RKN08358.1"/>
    </source>
</evidence>
<evidence type="ECO:0000313" key="7">
    <source>
        <dbReference type="Proteomes" id="UP000275024"/>
    </source>
</evidence>
<dbReference type="InterPro" id="IPR002410">
    <property type="entry name" value="Peptidase_S33"/>
</dbReference>
<evidence type="ECO:0000313" key="5">
    <source>
        <dbReference type="EMBL" id="RKN21606.1"/>
    </source>
</evidence>
<dbReference type="InterPro" id="IPR029058">
    <property type="entry name" value="AB_hydrolase_fold"/>
</dbReference>
<dbReference type="PANTHER" id="PTHR43194">
    <property type="entry name" value="HYDROLASE ALPHA/BETA FOLD FAMILY"/>
    <property type="match status" value="1"/>
</dbReference>
<reference evidence="6 7" key="1">
    <citation type="submission" date="2018-09" db="EMBL/GenBank/DDBJ databases">
        <title>Streptomyces sp. nov. DS1-2, an endophytic actinomycete isolated from roots of Dendrobium scabrilingue.</title>
        <authorList>
            <person name="Kuncharoen N."/>
            <person name="Kudo T."/>
            <person name="Ohkuma M."/>
            <person name="Yuki M."/>
            <person name="Tanasupawat S."/>
        </authorList>
    </citation>
    <scope>NUCLEOTIDE SEQUENCE [LARGE SCALE GENOMIC DNA]</scope>
    <source>
        <strain evidence="4 7">AZ1-7</strain>
        <strain evidence="5 6">DS1-2</strain>
    </source>
</reference>
<accession>A0A3A9W5D2</accession>
<dbReference type="RefSeq" id="WP_120697925.1">
    <property type="nucleotide sequence ID" value="NZ_RBDX01000011.1"/>
</dbReference>
<feature type="domain" description="AB hydrolase-1" evidence="3">
    <location>
        <begin position="29"/>
        <end position="147"/>
    </location>
</feature>
<proteinExistence type="inferred from homology"/>
<dbReference type="EMBL" id="RBDY01000011">
    <property type="protein sequence ID" value="RKN21606.1"/>
    <property type="molecule type" value="Genomic_DNA"/>
</dbReference>
<dbReference type="PRINTS" id="PR00793">
    <property type="entry name" value="PROAMNOPTASE"/>
</dbReference>
<dbReference type="Proteomes" id="UP000268652">
    <property type="component" value="Unassembled WGS sequence"/>
</dbReference>
<dbReference type="Gene3D" id="3.40.50.1820">
    <property type="entry name" value="alpha/beta hydrolase"/>
    <property type="match status" value="1"/>
</dbReference>
<organism evidence="4 7">
    <name type="scientific">Streptomyces radicis</name>
    <dbReference type="NCBI Taxonomy" id="1750517"/>
    <lineage>
        <taxon>Bacteria</taxon>
        <taxon>Bacillati</taxon>
        <taxon>Actinomycetota</taxon>
        <taxon>Actinomycetes</taxon>
        <taxon>Kitasatosporales</taxon>
        <taxon>Streptomycetaceae</taxon>
        <taxon>Streptomyces</taxon>
    </lineage>
</organism>
<dbReference type="GO" id="GO:0006508">
    <property type="term" value="P:proteolysis"/>
    <property type="evidence" value="ECO:0007669"/>
    <property type="project" value="InterPro"/>
</dbReference>
<keyword evidence="2 4" id="KW-0378">Hydrolase</keyword>
<dbReference type="InterPro" id="IPR050228">
    <property type="entry name" value="Carboxylesterase_BioH"/>
</dbReference>
<dbReference type="GO" id="GO:0004177">
    <property type="term" value="F:aminopeptidase activity"/>
    <property type="evidence" value="ECO:0007669"/>
    <property type="project" value="UniProtKB-EC"/>
</dbReference>
<keyword evidence="6" id="KW-1185">Reference proteome</keyword>
<dbReference type="AlphaFoldDB" id="A0A3A9W5D2"/>
<dbReference type="SUPFAM" id="SSF53474">
    <property type="entry name" value="alpha/beta-Hydrolases"/>
    <property type="match status" value="1"/>
</dbReference>
<comment type="similarity">
    <text evidence="1">Belongs to the peptidase S33 family.</text>
</comment>
<protein>
    <submittedName>
        <fullName evidence="4">Alpha/beta hydrolase</fullName>
    </submittedName>
</protein>
<sequence>MARVRANGVDLNVRRLPPRAGAGGPGPAPVVVFLHGAFIDSLASFYFTLAPAFAKAGYDVVLYDQRGHGRSERPPTGYRVGDFTADLDALLDALDIDRPVHLVGNSFGGTVALDFAVRHPERAASALVIESGPPTRAWAEIMRAALAQATSSELSPDRALVWFVEQYRTMSSTREIDRYDAHLARLGASAGRLMGETTIVRDIPDSEVLSDERIRSLRCPVFLVNGGDGLVAEQAAHARALLPDVRVAEVPGQKHSVLVEAPDEVGRLALAWVDAQVSRVSGAPLEPEQRVGVAP</sequence>
<evidence type="ECO:0000313" key="6">
    <source>
        <dbReference type="Proteomes" id="UP000268652"/>
    </source>
</evidence>